<dbReference type="OrthoDB" id="2405490at2"/>
<dbReference type="HOGENOM" id="CLU_085374_0_0_9"/>
<evidence type="ECO:0000313" key="2">
    <source>
        <dbReference type="Proteomes" id="UP000001411"/>
    </source>
</evidence>
<gene>
    <name evidence="1" type="ordered locus">SE_1006</name>
</gene>
<dbReference type="KEGG" id="sep:SE_1006"/>
<accession>A0A0H2VG09</accession>
<evidence type="ECO:0008006" key="3">
    <source>
        <dbReference type="Google" id="ProtNLM"/>
    </source>
</evidence>
<name>A0A0H2VG09_STAES</name>
<evidence type="ECO:0000313" key="1">
    <source>
        <dbReference type="EMBL" id="AAO04603.1"/>
    </source>
</evidence>
<dbReference type="EMBL" id="AE015929">
    <property type="protein sequence ID" value="AAO04603.1"/>
    <property type="molecule type" value="Genomic_DNA"/>
</dbReference>
<reference evidence="1 2" key="1">
    <citation type="journal article" date="2003" name="Mol. Microbiol.">
        <title>Genome-based analysis of virulence genes in a non-biofilm-forming Staphylococcus epidermidis strain (ATCC 12228).</title>
        <authorList>
            <person name="Zhang Y.Q."/>
            <person name="Ren S.X."/>
            <person name="Li H.L."/>
            <person name="Wang Y.X."/>
            <person name="Fu G."/>
            <person name="Yang J."/>
            <person name="Qin Z.Q."/>
            <person name="Miao Y.G."/>
            <person name="Wang W.Y."/>
            <person name="Chen R.S."/>
            <person name="Shen Y."/>
            <person name="Chen Z."/>
            <person name="Yuan Z.H."/>
            <person name="Zhao G.P."/>
            <person name="Qu D."/>
            <person name="Danchin A."/>
            <person name="Wen Y.M."/>
        </authorList>
    </citation>
    <scope>NUCLEOTIDE SEQUENCE [LARGE SCALE GENOMIC DNA]</scope>
    <source>
        <strain evidence="2">ATCC 12228 / FDA PCI 1200</strain>
    </source>
</reference>
<dbReference type="eggNOG" id="ENOG503052M">
    <property type="taxonomic scope" value="Bacteria"/>
</dbReference>
<dbReference type="RefSeq" id="WP_001829486.1">
    <property type="nucleotide sequence ID" value="NC_004461.1"/>
</dbReference>
<sequence length="290" mass="33745">MSLTIILSIIIIILIMAMVLNQKFMKDRVETEEYARNQLISKNSILSEENLSLKNQMLSTNNDVGQHAFKNAKRELRKILNRFKEEGRLRSYTIVPTSNLAVKHPLFEYARSFDFIIITDVGLINVDVKNWNQKTFYHFDVPDQHLEEGQPQYNTEKVVGHYISNRYHSQFKTTRSGVYTFIEILQDNRVIYEFYDHDPYDKAANNAKALKDKIENDYNFKIQSIGVIYFSDGSVNIIEGSDESDKYVDTVSTPISLEKVIEEAIDLSKHPLTDKQIEEISESFKQHMNN</sequence>
<proteinExistence type="predicted"/>
<dbReference type="PATRIC" id="fig|176280.10.peg.981"/>
<organism evidence="1 2">
    <name type="scientific">Staphylococcus epidermidis (strain ATCC 12228 / FDA PCI 1200)</name>
    <dbReference type="NCBI Taxonomy" id="176280"/>
    <lineage>
        <taxon>Bacteria</taxon>
        <taxon>Bacillati</taxon>
        <taxon>Bacillota</taxon>
        <taxon>Bacilli</taxon>
        <taxon>Bacillales</taxon>
        <taxon>Staphylococcaceae</taxon>
        <taxon>Staphylococcus</taxon>
    </lineage>
</organism>
<dbReference type="Proteomes" id="UP000001411">
    <property type="component" value="Chromosome"/>
</dbReference>
<protein>
    <recommendedName>
        <fullName evidence="3">NERD domain-containing protein</fullName>
    </recommendedName>
</protein>
<dbReference type="AlphaFoldDB" id="A0A0H2VG09"/>